<accession>A0A1Y6GE55</accession>
<dbReference type="Pfam" id="PF00155">
    <property type="entry name" value="Aminotran_1_2"/>
    <property type="match status" value="1"/>
</dbReference>
<evidence type="ECO:0000256" key="1">
    <source>
        <dbReference type="ARBA" id="ARBA00001933"/>
    </source>
</evidence>
<sequence length="388" mass="41763">MKQLARRITGTSKKSFGMYARAAASGREDLIHMELGKPFADTPQHIKDATIAAIEDGKVHYSDLPGILPLREAIAQKLARQNGMEVSPDEVVVTNGLTHGSYAALMAFIDDGDEVILLEPYYPQHIGKIELAGGVPVPVPLDAANDYAIDAARIEASVTPRTKMIVLINPCNPTGRVYSREELTALADIAIRHDLIVVSDEVYEEIVYDEARHISIASLPGMAERTVTLFAFTKSYAMDGWRIGYLAAPAAAVGAILKITANDVTHVNTFIQEGALAALSGDPAILADLIADDRAKRDRVVTRLNQISGITCPWPQGTIYAFPDISALGLPAQTLAERLMDEAGVVTEAGSFYGAAGEGRLRVCFGSLSLDEIDTALDRMTAFVRQLG</sequence>
<comment type="catalytic activity">
    <reaction evidence="8">
        <text>L-aspartate + 2-oxoglutarate = oxaloacetate + L-glutamate</text>
        <dbReference type="Rhea" id="RHEA:21824"/>
        <dbReference type="ChEBI" id="CHEBI:16452"/>
        <dbReference type="ChEBI" id="CHEBI:16810"/>
        <dbReference type="ChEBI" id="CHEBI:29985"/>
        <dbReference type="ChEBI" id="CHEBI:29991"/>
        <dbReference type="EC" id="2.6.1.1"/>
    </reaction>
</comment>
<dbReference type="GO" id="GO:0006520">
    <property type="term" value="P:amino acid metabolic process"/>
    <property type="evidence" value="ECO:0007669"/>
    <property type="project" value="InterPro"/>
</dbReference>
<keyword evidence="6 10" id="KW-0808">Transferase</keyword>
<evidence type="ECO:0000256" key="5">
    <source>
        <dbReference type="ARBA" id="ARBA00022576"/>
    </source>
</evidence>
<dbReference type="OrthoDB" id="9763453at2"/>
<protein>
    <recommendedName>
        <fullName evidence="4">aspartate transaminase</fullName>
        <ecNumber evidence="4">2.6.1.1</ecNumber>
    </recommendedName>
</protein>
<gene>
    <name evidence="10" type="ORF">SAMN06295905_3398</name>
</gene>
<dbReference type="FunFam" id="3.40.640.10:FF:000033">
    <property type="entry name" value="Aspartate aminotransferase"/>
    <property type="match status" value="1"/>
</dbReference>
<dbReference type="SUPFAM" id="SSF53383">
    <property type="entry name" value="PLP-dependent transferases"/>
    <property type="match status" value="1"/>
</dbReference>
<dbReference type="InterPro" id="IPR050596">
    <property type="entry name" value="AspAT/PAT-like"/>
</dbReference>
<dbReference type="PANTHER" id="PTHR46383:SF1">
    <property type="entry name" value="ASPARTATE AMINOTRANSFERASE"/>
    <property type="match status" value="1"/>
</dbReference>
<dbReference type="RefSeq" id="WP_086471711.1">
    <property type="nucleotide sequence ID" value="NZ_FXWK01000002.1"/>
</dbReference>
<evidence type="ECO:0000256" key="2">
    <source>
        <dbReference type="ARBA" id="ARBA00007441"/>
    </source>
</evidence>
<comment type="similarity">
    <text evidence="2">Belongs to the class-I pyridoxal-phosphate-dependent aminotransferase family.</text>
</comment>
<dbReference type="EC" id="2.6.1.1" evidence="4"/>
<feature type="domain" description="Aminotransferase class I/classII large" evidence="9">
    <location>
        <begin position="34"/>
        <end position="379"/>
    </location>
</feature>
<dbReference type="InterPro" id="IPR004839">
    <property type="entry name" value="Aminotransferase_I/II_large"/>
</dbReference>
<dbReference type="Gene3D" id="3.40.640.10">
    <property type="entry name" value="Type I PLP-dependent aspartate aminotransferase-like (Major domain)"/>
    <property type="match status" value="1"/>
</dbReference>
<evidence type="ECO:0000313" key="11">
    <source>
        <dbReference type="Proteomes" id="UP000194474"/>
    </source>
</evidence>
<proteinExistence type="inferred from homology"/>
<reference evidence="11" key="1">
    <citation type="submission" date="2017-04" db="EMBL/GenBank/DDBJ databases">
        <authorList>
            <person name="Varghese N."/>
            <person name="Submissions S."/>
        </authorList>
    </citation>
    <scope>NUCLEOTIDE SEQUENCE [LARGE SCALE GENOMIC DNA]</scope>
</reference>
<keyword evidence="11" id="KW-1185">Reference proteome</keyword>
<dbReference type="GO" id="GO:0004069">
    <property type="term" value="F:L-aspartate:2-oxoglutarate aminotransferase activity"/>
    <property type="evidence" value="ECO:0007669"/>
    <property type="project" value="UniProtKB-EC"/>
</dbReference>
<evidence type="ECO:0000256" key="8">
    <source>
        <dbReference type="ARBA" id="ARBA00049185"/>
    </source>
</evidence>
<name>A0A1Y6GE55_9HYPH</name>
<evidence type="ECO:0000256" key="4">
    <source>
        <dbReference type="ARBA" id="ARBA00012753"/>
    </source>
</evidence>
<keyword evidence="7" id="KW-0663">Pyridoxal phosphate</keyword>
<dbReference type="InterPro" id="IPR015422">
    <property type="entry name" value="PyrdxlP-dep_Trfase_small"/>
</dbReference>
<dbReference type="PRINTS" id="PR00753">
    <property type="entry name" value="ACCSYNTHASE"/>
</dbReference>
<dbReference type="Gene3D" id="3.90.1150.10">
    <property type="entry name" value="Aspartate Aminotransferase, domain 1"/>
    <property type="match status" value="1"/>
</dbReference>
<evidence type="ECO:0000256" key="7">
    <source>
        <dbReference type="ARBA" id="ARBA00022898"/>
    </source>
</evidence>
<evidence type="ECO:0000259" key="9">
    <source>
        <dbReference type="Pfam" id="PF00155"/>
    </source>
</evidence>
<organism evidence="10 11">
    <name type="scientific">Devosia lucknowensis</name>
    <dbReference type="NCBI Taxonomy" id="1096929"/>
    <lineage>
        <taxon>Bacteria</taxon>
        <taxon>Pseudomonadati</taxon>
        <taxon>Pseudomonadota</taxon>
        <taxon>Alphaproteobacteria</taxon>
        <taxon>Hyphomicrobiales</taxon>
        <taxon>Devosiaceae</taxon>
        <taxon>Devosia</taxon>
    </lineage>
</organism>
<evidence type="ECO:0000313" key="10">
    <source>
        <dbReference type="EMBL" id="SMQ86100.1"/>
    </source>
</evidence>
<dbReference type="Proteomes" id="UP000194474">
    <property type="component" value="Unassembled WGS sequence"/>
</dbReference>
<dbReference type="GO" id="GO:0030170">
    <property type="term" value="F:pyridoxal phosphate binding"/>
    <property type="evidence" value="ECO:0007669"/>
    <property type="project" value="InterPro"/>
</dbReference>
<keyword evidence="5 10" id="KW-0032">Aminotransferase</keyword>
<dbReference type="AlphaFoldDB" id="A0A1Y6GE55"/>
<comment type="subunit">
    <text evidence="3">Homodimer.</text>
</comment>
<evidence type="ECO:0000256" key="3">
    <source>
        <dbReference type="ARBA" id="ARBA00011738"/>
    </source>
</evidence>
<evidence type="ECO:0000256" key="6">
    <source>
        <dbReference type="ARBA" id="ARBA00022679"/>
    </source>
</evidence>
<dbReference type="CDD" id="cd00609">
    <property type="entry name" value="AAT_like"/>
    <property type="match status" value="1"/>
</dbReference>
<dbReference type="InterPro" id="IPR015424">
    <property type="entry name" value="PyrdxlP-dep_Trfase"/>
</dbReference>
<dbReference type="PANTHER" id="PTHR46383">
    <property type="entry name" value="ASPARTATE AMINOTRANSFERASE"/>
    <property type="match status" value="1"/>
</dbReference>
<dbReference type="InterPro" id="IPR015421">
    <property type="entry name" value="PyrdxlP-dep_Trfase_major"/>
</dbReference>
<dbReference type="EMBL" id="FXWK01000002">
    <property type="protein sequence ID" value="SMQ86100.1"/>
    <property type="molecule type" value="Genomic_DNA"/>
</dbReference>
<comment type="cofactor">
    <cofactor evidence="1">
        <name>pyridoxal 5'-phosphate</name>
        <dbReference type="ChEBI" id="CHEBI:597326"/>
    </cofactor>
</comment>